<feature type="transmembrane region" description="Helical" evidence="12">
    <location>
        <begin position="207"/>
        <end position="225"/>
    </location>
</feature>
<evidence type="ECO:0000256" key="3">
    <source>
        <dbReference type="ARBA" id="ARBA00022448"/>
    </source>
</evidence>
<organism evidence="13 14">
    <name type="scientific">Corynebacterium breve</name>
    <dbReference type="NCBI Taxonomy" id="3049799"/>
    <lineage>
        <taxon>Bacteria</taxon>
        <taxon>Bacillati</taxon>
        <taxon>Actinomycetota</taxon>
        <taxon>Actinomycetes</taxon>
        <taxon>Mycobacteriales</taxon>
        <taxon>Corynebacteriaceae</taxon>
        <taxon>Corynebacterium</taxon>
    </lineage>
</organism>
<keyword evidence="10" id="KW-0408">Iron</keyword>
<evidence type="ECO:0000256" key="2">
    <source>
        <dbReference type="ARBA" id="ARBA00007543"/>
    </source>
</evidence>
<keyword evidence="3" id="KW-0813">Transport</keyword>
<proteinExistence type="inferred from homology"/>
<evidence type="ECO:0000256" key="5">
    <source>
        <dbReference type="ARBA" id="ARBA00022617"/>
    </source>
</evidence>
<evidence type="ECO:0000256" key="9">
    <source>
        <dbReference type="ARBA" id="ARBA00022989"/>
    </source>
</evidence>
<evidence type="ECO:0000256" key="6">
    <source>
        <dbReference type="ARBA" id="ARBA00022692"/>
    </source>
</evidence>
<keyword evidence="11 12" id="KW-0472">Membrane</keyword>
<comment type="similarity">
    <text evidence="2">Belongs to the cytochrome ubiquinol oxidase subunit 2 family.</text>
</comment>
<keyword evidence="8" id="KW-0249">Electron transport</keyword>
<keyword evidence="5" id="KW-0349">Heme</keyword>
<gene>
    <name evidence="13" type="primary">cydB</name>
    <name evidence="13" type="ORF">QP027_09300</name>
</gene>
<keyword evidence="14" id="KW-1185">Reference proteome</keyword>
<dbReference type="NCBIfam" id="TIGR00203">
    <property type="entry name" value="cydB"/>
    <property type="match status" value="1"/>
</dbReference>
<evidence type="ECO:0000256" key="7">
    <source>
        <dbReference type="ARBA" id="ARBA00022723"/>
    </source>
</evidence>
<dbReference type="RefSeq" id="WP_284824293.1">
    <property type="nucleotide sequence ID" value="NZ_CP126969.1"/>
</dbReference>
<keyword evidence="7" id="KW-0479">Metal-binding</keyword>
<comment type="subcellular location">
    <subcellularLocation>
        <location evidence="1">Cell membrane</location>
        <topology evidence="1">Multi-pass membrane protein</topology>
    </subcellularLocation>
</comment>
<evidence type="ECO:0000256" key="8">
    <source>
        <dbReference type="ARBA" id="ARBA00022982"/>
    </source>
</evidence>
<evidence type="ECO:0000256" key="11">
    <source>
        <dbReference type="ARBA" id="ARBA00023136"/>
    </source>
</evidence>
<feature type="transmembrane region" description="Helical" evidence="12">
    <location>
        <begin position="6"/>
        <end position="35"/>
    </location>
</feature>
<feature type="transmembrane region" description="Helical" evidence="12">
    <location>
        <begin position="258"/>
        <end position="278"/>
    </location>
</feature>
<dbReference type="Pfam" id="PF02322">
    <property type="entry name" value="Cyt_bd_oxida_II"/>
    <property type="match status" value="1"/>
</dbReference>
<feature type="transmembrane region" description="Helical" evidence="12">
    <location>
        <begin position="164"/>
        <end position="186"/>
    </location>
</feature>
<evidence type="ECO:0000256" key="10">
    <source>
        <dbReference type="ARBA" id="ARBA00023004"/>
    </source>
</evidence>
<dbReference type="PANTHER" id="PTHR43141">
    <property type="entry name" value="CYTOCHROME BD2 SUBUNIT II"/>
    <property type="match status" value="1"/>
</dbReference>
<dbReference type="EMBL" id="CP126969">
    <property type="protein sequence ID" value="WIM67294.1"/>
    <property type="molecule type" value="Genomic_DNA"/>
</dbReference>
<keyword evidence="9 12" id="KW-1133">Transmembrane helix</keyword>
<name>A0ABY8VGF6_9CORY</name>
<feature type="transmembrane region" description="Helical" evidence="12">
    <location>
        <begin position="306"/>
        <end position="327"/>
    </location>
</feature>
<feature type="transmembrane region" description="Helical" evidence="12">
    <location>
        <begin position="120"/>
        <end position="144"/>
    </location>
</feature>
<feature type="transmembrane region" description="Helical" evidence="12">
    <location>
        <begin position="231"/>
        <end position="251"/>
    </location>
</feature>
<dbReference type="PIRSF" id="PIRSF000267">
    <property type="entry name" value="Cyt_oxidse_sub2"/>
    <property type="match status" value="1"/>
</dbReference>
<dbReference type="Proteomes" id="UP001225598">
    <property type="component" value="Chromosome"/>
</dbReference>
<reference evidence="13 14" key="1">
    <citation type="submission" date="2023-05" db="EMBL/GenBank/DDBJ databases">
        <title>Corynebacterium suedekumii sp. nov. and Corynebacterium breve sp. nov. isolated from raw cow's milk.</title>
        <authorList>
            <person name="Baer M.K."/>
            <person name="Mehl L."/>
            <person name="Hellmuth R."/>
            <person name="Marke G."/>
            <person name="Lipski A."/>
        </authorList>
    </citation>
    <scope>NUCLEOTIDE SEQUENCE [LARGE SCALE GENOMIC DNA]</scope>
    <source>
        <strain evidence="13 14">R4</strain>
    </source>
</reference>
<keyword evidence="6 12" id="KW-0812">Transmembrane</keyword>
<evidence type="ECO:0000256" key="12">
    <source>
        <dbReference type="SAM" id="Phobius"/>
    </source>
</evidence>
<accession>A0ABY8VGF6</accession>
<evidence type="ECO:0000313" key="14">
    <source>
        <dbReference type="Proteomes" id="UP001225598"/>
    </source>
</evidence>
<protein>
    <submittedName>
        <fullName evidence="13">Cytochrome d ubiquinol oxidase subunit II</fullName>
    </submittedName>
</protein>
<evidence type="ECO:0000256" key="4">
    <source>
        <dbReference type="ARBA" id="ARBA00022475"/>
    </source>
</evidence>
<dbReference type="PANTHER" id="PTHR43141:SF5">
    <property type="entry name" value="CYTOCHROME BD-I UBIQUINOL OXIDASE SUBUNIT 2"/>
    <property type="match status" value="1"/>
</dbReference>
<keyword evidence="4" id="KW-1003">Cell membrane</keyword>
<feature type="transmembrane region" description="Helical" evidence="12">
    <location>
        <begin position="82"/>
        <end position="100"/>
    </location>
</feature>
<evidence type="ECO:0000313" key="13">
    <source>
        <dbReference type="EMBL" id="WIM67294.1"/>
    </source>
</evidence>
<evidence type="ECO:0000256" key="1">
    <source>
        <dbReference type="ARBA" id="ARBA00004651"/>
    </source>
</evidence>
<sequence length="335" mass="37093">MDLNILWFFVIAFFFVGYFILEGFDFGVGMLLPFVGGENAEANDRRRTASIKTIGPIWDGNEVWLITGGAAIFAAFPEWYATLFSGFYLPLVLILIALIVRGVSIEWRVKVDTVAWRKKLDIGTVFGSYLPAILWGVAFTNIVAGVPMNEDGRINSFTDGFIGLLNPLGLLGGFAFMLVFMLHGALFLGFKSEDPLRSHMHAFAKKWLVVPTVLVGAVYLIWVQLTLGAGWTWVVLALTVVFLLAAIVALFKEHDGWAFALTAFTILGVGLLLFGSLFPDVMPSTSTAFAGWDIYNASSSPYTLKVMTWAAVIFLPAVLITQGWTYWSFRKRVKV</sequence>
<dbReference type="InterPro" id="IPR003317">
    <property type="entry name" value="Cyt-d_oxidase_su2"/>
</dbReference>